<dbReference type="PANTHER" id="PTHR38591">
    <property type="entry name" value="HYDROLASE"/>
    <property type="match status" value="1"/>
</dbReference>
<dbReference type="InterPro" id="IPR023374">
    <property type="entry name" value="AttH-like_dom_sf"/>
</dbReference>
<feature type="signal peptide" evidence="1">
    <location>
        <begin position="1"/>
        <end position="23"/>
    </location>
</feature>
<dbReference type="SUPFAM" id="SSF159245">
    <property type="entry name" value="AttH-like"/>
    <property type="match status" value="1"/>
</dbReference>
<name>A0A0H5CYK4_9RHOB</name>
<sequence length="367" mass="40173">MNAKSLTVSLLSFALAMPHAAAAQGYAGLGTDAEGFAIPARGVALQFPTDHGPHPDYRIEWWYLTANLRGDDGQDYGIQWTLFRSALRTTNHETATLEGVWSDPQIWLGHAGLTTPNQHFHAERIARGGIGQAGVTAEPFAAYIDDWNMVAEARKPNQRDALDSLRLSARGADFSYQLNLQADGPLVLQGEQGYSVKSATGQASYYYSQPHYQVSGTLNLPDGPVTVQGDGWLDREWSSQPLAPDQSGWDWFSLRFDSGAKMMGFQLRGREVYTSGTWIEPDGSAVPLPPGALQAEPLRHTSIEGRTIPTGWRLTLAERNLDIEVDAINPNAWMGTSFPYWEGPVRISGNQTGIGYLEMTGYAPDGD</sequence>
<dbReference type="Pfam" id="PF17186">
    <property type="entry name" value="Lipocalin_9"/>
    <property type="match status" value="1"/>
</dbReference>
<evidence type="ECO:0000259" key="2">
    <source>
        <dbReference type="Pfam" id="PF07143"/>
    </source>
</evidence>
<evidence type="ECO:0000313" key="4">
    <source>
        <dbReference type="Proteomes" id="UP000043764"/>
    </source>
</evidence>
<dbReference type="Pfam" id="PF07143">
    <property type="entry name" value="CrtC"/>
    <property type="match status" value="1"/>
</dbReference>
<organism evidence="3 4">
    <name type="scientific">Phaeobacter italicus</name>
    <dbReference type="NCBI Taxonomy" id="481446"/>
    <lineage>
        <taxon>Bacteria</taxon>
        <taxon>Pseudomonadati</taxon>
        <taxon>Pseudomonadota</taxon>
        <taxon>Alphaproteobacteria</taxon>
        <taxon>Rhodobacterales</taxon>
        <taxon>Roseobacteraceae</taxon>
        <taxon>Phaeobacter</taxon>
    </lineage>
</organism>
<dbReference type="Proteomes" id="UP000043764">
    <property type="component" value="Unassembled WGS sequence"/>
</dbReference>
<protein>
    <submittedName>
        <fullName evidence="3">Putative secreted hydrolase</fullName>
    </submittedName>
</protein>
<keyword evidence="4" id="KW-1185">Reference proteome</keyword>
<feature type="chain" id="PRO_5005217961" evidence="1">
    <location>
        <begin position="24"/>
        <end position="367"/>
    </location>
</feature>
<proteinExistence type="predicted"/>
<dbReference type="EMBL" id="CVRL01000007">
    <property type="protein sequence ID" value="CRL09874.1"/>
    <property type="molecule type" value="Genomic_DNA"/>
</dbReference>
<evidence type="ECO:0000313" key="3">
    <source>
        <dbReference type="EMBL" id="CRL09874.1"/>
    </source>
</evidence>
<feature type="domain" description="AttH" evidence="2">
    <location>
        <begin position="59"/>
        <end position="239"/>
    </location>
</feature>
<dbReference type="AlphaFoldDB" id="A0A0H5CYK4"/>
<accession>A0A0H5CYK4</accession>
<keyword evidence="3" id="KW-0378">Hydrolase</keyword>
<gene>
    <name evidence="3" type="ORF">NIT7321_00710</name>
</gene>
<dbReference type="RefSeq" id="WP_050672597.1">
    <property type="nucleotide sequence ID" value="NZ_CVRL01000007.1"/>
</dbReference>
<reference evidence="4" key="1">
    <citation type="submission" date="2015-05" db="EMBL/GenBank/DDBJ databases">
        <authorList>
            <person name="Rodrigo-Torres Lidia"/>
            <person name="Arahal R.David."/>
        </authorList>
    </citation>
    <scope>NUCLEOTIDE SEQUENCE [LARGE SCALE GENOMIC DNA]</scope>
    <source>
        <strain evidence="4">CECT 7321</strain>
    </source>
</reference>
<evidence type="ECO:0000256" key="1">
    <source>
        <dbReference type="SAM" id="SignalP"/>
    </source>
</evidence>
<dbReference type="GO" id="GO:0016787">
    <property type="term" value="F:hydrolase activity"/>
    <property type="evidence" value="ECO:0007669"/>
    <property type="project" value="UniProtKB-KW"/>
</dbReference>
<dbReference type="STRING" id="481446.NIT7645_01363"/>
<dbReference type="InterPro" id="IPR010791">
    <property type="entry name" value="AttH_dom"/>
</dbReference>
<dbReference type="PANTHER" id="PTHR38591:SF1">
    <property type="entry name" value="BLL1000 PROTEIN"/>
    <property type="match status" value="1"/>
</dbReference>
<keyword evidence="1" id="KW-0732">Signal</keyword>
<dbReference type="Gene3D" id="2.40.370.10">
    <property type="entry name" value="AttH-like domain"/>
    <property type="match status" value="2"/>
</dbReference>